<keyword evidence="5" id="KW-0636">Prenylation</keyword>
<dbReference type="GO" id="GO:0016192">
    <property type="term" value="P:vesicle-mediated transport"/>
    <property type="evidence" value="ECO:0007669"/>
    <property type="project" value="InterPro"/>
</dbReference>
<dbReference type="InterPro" id="IPR001806">
    <property type="entry name" value="Small_GTPase"/>
</dbReference>
<dbReference type="GO" id="GO:0031982">
    <property type="term" value="C:vesicle"/>
    <property type="evidence" value="ECO:0007669"/>
    <property type="project" value="InterPro"/>
</dbReference>
<evidence type="ECO:0000256" key="3">
    <source>
        <dbReference type="ARBA" id="ARBA00022801"/>
    </source>
</evidence>
<evidence type="ECO:0000256" key="5">
    <source>
        <dbReference type="ARBA" id="ARBA00023289"/>
    </source>
</evidence>
<dbReference type="SUPFAM" id="SSF52540">
    <property type="entry name" value="P-loop containing nucleoside triphosphate hydrolases"/>
    <property type="match status" value="1"/>
</dbReference>
<dbReference type="PROSITE" id="PS01322">
    <property type="entry name" value="PHOSPHOTRIESTERASE_1"/>
    <property type="match status" value="1"/>
</dbReference>
<dbReference type="Proteomes" id="UP000669903">
    <property type="component" value="Unassembled WGS sequence"/>
</dbReference>
<comment type="cofactor">
    <cofactor evidence="7">
        <name>a divalent metal cation</name>
        <dbReference type="ChEBI" id="CHEBI:60240"/>
    </cofactor>
    <text evidence="7">Binds 2 divalent metal cations per subunit.</text>
</comment>
<feature type="binding site" evidence="7">
    <location>
        <position position="216"/>
    </location>
    <ligand>
        <name>a divalent metal cation</name>
        <dbReference type="ChEBI" id="CHEBI:60240"/>
        <label>1</label>
    </ligand>
</feature>
<dbReference type="SMART" id="SM00173">
    <property type="entry name" value="RAS"/>
    <property type="match status" value="1"/>
</dbReference>
<organism evidence="9 10">
    <name type="scientific">Acromyrmex charruanus</name>
    <dbReference type="NCBI Taxonomy" id="2715315"/>
    <lineage>
        <taxon>Eukaryota</taxon>
        <taxon>Metazoa</taxon>
        <taxon>Ecdysozoa</taxon>
        <taxon>Arthropoda</taxon>
        <taxon>Hexapoda</taxon>
        <taxon>Insecta</taxon>
        <taxon>Pterygota</taxon>
        <taxon>Neoptera</taxon>
        <taxon>Endopterygota</taxon>
        <taxon>Hymenoptera</taxon>
        <taxon>Apocrita</taxon>
        <taxon>Aculeata</taxon>
        <taxon>Formicoidea</taxon>
        <taxon>Formicidae</taxon>
        <taxon>Myrmicinae</taxon>
        <taxon>Acromyrmex</taxon>
    </lineage>
</organism>
<dbReference type="Gene3D" id="3.20.20.140">
    <property type="entry name" value="Metal-dependent hydrolases"/>
    <property type="match status" value="1"/>
</dbReference>
<dbReference type="InterPro" id="IPR030697">
    <property type="entry name" value="Rab29/Rab38/Rab32"/>
</dbReference>
<keyword evidence="2 7" id="KW-0479">Metal-binding</keyword>
<evidence type="ECO:0000313" key="9">
    <source>
        <dbReference type="EMBL" id="KAG5347852.1"/>
    </source>
</evidence>
<feature type="binding site" evidence="7">
    <location>
        <position position="360"/>
    </location>
    <ligand>
        <name>a divalent metal cation</name>
        <dbReference type="ChEBI" id="CHEBI:60240"/>
        <label>1</label>
    </ligand>
</feature>
<evidence type="ECO:0000256" key="7">
    <source>
        <dbReference type="PIRSR" id="PIRSR601559-52"/>
    </source>
</evidence>
<dbReference type="SMART" id="SM00175">
    <property type="entry name" value="RAB"/>
    <property type="match status" value="1"/>
</dbReference>
<keyword evidence="3" id="KW-0378">Hydrolase</keyword>
<dbReference type="SMART" id="SM00176">
    <property type="entry name" value="RAN"/>
    <property type="match status" value="1"/>
</dbReference>
<feature type="binding site" evidence="7">
    <location>
        <position position="360"/>
    </location>
    <ligand>
        <name>a divalent metal cation</name>
        <dbReference type="ChEBI" id="CHEBI:60240"/>
        <label>2</label>
    </ligand>
</feature>
<sequence length="541" mass="61248">MRRTDHTASMTPRASRRDSDVVLSNFGHKEHLFKCLVIGDYGVGESRRGKFSSNYKITIGADFAIKTLDWDPQTKINLQLWDIAGHERFGYMTRVYYKYAVAAALVFDISRAATFQSMKKWLNDLREKVALPDGSSIPVVLLANKCDISVAVTDEQISKFCRENKIHAWYATSAKNNTNVEAAIRYLVDKVLSSRFDNVLGSKRLSELGKTLTHEHLALDFRKFYVPPPKHLKRFPVGSLSLQDAGYVRQYPYSSLYNLEFYGDDAAKAVYKDVELFKEAGGETIVENSSHGLKRDISLMKNISQSLGVNVIAGTGHYLASTQNASTLNMTKEEMYNLMCKELEEGCVEYPEVKAGFIGEVGSSWPIEDFEKRAICATAEVQAQLRCSVSFHPGRNASAPMEIMRIYQEAGGDVSRAIMSHVDRTLIKKEQLMEFADATKCYIQFDLFGSECSFYQLNPLVDFLSDAQRVKRIALLKKEKKLNRVLMSHDIHTKHRLIHFGGHGYSHIANNVVPIMINKGFTTEEIELITVENPKKWLTRQ</sequence>
<feature type="binding site" evidence="7">
    <location>
        <position position="392"/>
    </location>
    <ligand>
        <name>a divalent metal cation</name>
        <dbReference type="ChEBI" id="CHEBI:60240"/>
        <label>2</label>
    </ligand>
</feature>
<comment type="caution">
    <text evidence="9">The sequence shown here is derived from an EMBL/GenBank/DDBJ whole genome shotgun (WGS) entry which is preliminary data.</text>
</comment>
<dbReference type="PANTHER" id="PTHR10819">
    <property type="entry name" value="PHOSPHOTRIESTERASE-RELATED"/>
    <property type="match status" value="1"/>
</dbReference>
<dbReference type="PRINTS" id="PR00449">
    <property type="entry name" value="RASTRNSFRMNG"/>
</dbReference>
<feature type="binding site" evidence="7">
    <location>
        <position position="421"/>
    </location>
    <ligand>
        <name>a divalent metal cation</name>
        <dbReference type="ChEBI" id="CHEBI:60240"/>
        <label>2</label>
    </ligand>
</feature>
<dbReference type="GO" id="GO:0005802">
    <property type="term" value="C:trans-Golgi network"/>
    <property type="evidence" value="ECO:0007669"/>
    <property type="project" value="InterPro"/>
</dbReference>
<feature type="binding site" evidence="7">
    <location>
        <position position="490"/>
    </location>
    <ligand>
        <name>a divalent metal cation</name>
        <dbReference type="ChEBI" id="CHEBI:60240"/>
        <label>1</label>
    </ligand>
</feature>
<dbReference type="AlphaFoldDB" id="A0A836FZD8"/>
<comment type="caution">
    <text evidence="8">Lacks conserved residue(s) required for the propagation of feature annotation.</text>
</comment>
<dbReference type="InterPro" id="IPR005225">
    <property type="entry name" value="Small_GTP-bd"/>
</dbReference>
<dbReference type="PANTHER" id="PTHR10819:SF3">
    <property type="entry name" value="PHOSPHOTRIESTERASE-RELATED PROTEIN"/>
    <property type="match status" value="1"/>
</dbReference>
<dbReference type="InterPro" id="IPR027417">
    <property type="entry name" value="P-loop_NTPase"/>
</dbReference>
<dbReference type="Pfam" id="PF00071">
    <property type="entry name" value="Ras"/>
    <property type="match status" value="1"/>
</dbReference>
<dbReference type="PROSITE" id="PS51419">
    <property type="entry name" value="RAB"/>
    <property type="match status" value="1"/>
</dbReference>
<dbReference type="GO" id="GO:0008270">
    <property type="term" value="F:zinc ion binding"/>
    <property type="evidence" value="ECO:0007669"/>
    <property type="project" value="InterPro"/>
</dbReference>
<dbReference type="CDD" id="cd04107">
    <property type="entry name" value="Rab32_Rab38"/>
    <property type="match status" value="1"/>
</dbReference>
<evidence type="ECO:0000256" key="6">
    <source>
        <dbReference type="ARBA" id="ARBA00029607"/>
    </source>
</evidence>
<gene>
    <name evidence="9" type="ORF">G6Z76_0000609</name>
</gene>
<feature type="non-terminal residue" evidence="9">
    <location>
        <position position="1"/>
    </location>
</feature>
<dbReference type="FunFam" id="3.40.50.300:FF:001447">
    <property type="entry name" value="Ras-related protein Rab-1B"/>
    <property type="match status" value="1"/>
</dbReference>
<proteinExistence type="inferred from homology"/>
<dbReference type="EMBL" id="JAANIC010000508">
    <property type="protein sequence ID" value="KAG5347852.1"/>
    <property type="molecule type" value="Genomic_DNA"/>
</dbReference>
<keyword evidence="4" id="KW-0449">Lipoprotein</keyword>
<name>A0A836FZD8_9HYME</name>
<dbReference type="InterPro" id="IPR017947">
    <property type="entry name" value="AryldialkylPase_Zn-BS"/>
</dbReference>
<dbReference type="Pfam" id="PF02126">
    <property type="entry name" value="PTE"/>
    <property type="match status" value="1"/>
</dbReference>
<dbReference type="SMART" id="SM00174">
    <property type="entry name" value="RHO"/>
    <property type="match status" value="1"/>
</dbReference>
<evidence type="ECO:0000256" key="2">
    <source>
        <dbReference type="ARBA" id="ARBA00022723"/>
    </source>
</evidence>
<evidence type="ECO:0000256" key="1">
    <source>
        <dbReference type="ARBA" id="ARBA00020475"/>
    </source>
</evidence>
<comment type="similarity">
    <text evidence="8">Belongs to the metallo-dependent hydrolases superfamily. Phosphotriesterase family.</text>
</comment>
<feature type="non-terminal residue" evidence="9">
    <location>
        <position position="541"/>
    </location>
</feature>
<feature type="binding site" evidence="7">
    <location>
        <position position="214"/>
    </location>
    <ligand>
        <name>a divalent metal cation</name>
        <dbReference type="ChEBI" id="CHEBI:60240"/>
        <label>1</label>
    </ligand>
</feature>
<dbReference type="InterPro" id="IPR001559">
    <property type="entry name" value="Phosphotriesterase"/>
</dbReference>
<keyword evidence="10" id="KW-1185">Reference proteome</keyword>
<dbReference type="GO" id="GO:0003924">
    <property type="term" value="F:GTPase activity"/>
    <property type="evidence" value="ECO:0007669"/>
    <property type="project" value="InterPro"/>
</dbReference>
<dbReference type="NCBIfam" id="TIGR00231">
    <property type="entry name" value="small_GTP"/>
    <property type="match status" value="1"/>
</dbReference>
<dbReference type="PROSITE" id="PS51421">
    <property type="entry name" value="RAS"/>
    <property type="match status" value="1"/>
</dbReference>
<dbReference type="PROSITE" id="PS51347">
    <property type="entry name" value="PHOSPHOTRIESTERASE_2"/>
    <property type="match status" value="1"/>
</dbReference>
<evidence type="ECO:0000256" key="4">
    <source>
        <dbReference type="ARBA" id="ARBA00023288"/>
    </source>
</evidence>
<dbReference type="Gene3D" id="3.40.50.300">
    <property type="entry name" value="P-loop containing nucleotide triphosphate hydrolases"/>
    <property type="match status" value="1"/>
</dbReference>
<dbReference type="InterPro" id="IPR032466">
    <property type="entry name" value="Metal_Hydrolase"/>
</dbReference>
<dbReference type="GO" id="GO:0016788">
    <property type="term" value="F:hydrolase activity, acting on ester bonds"/>
    <property type="evidence" value="ECO:0007669"/>
    <property type="project" value="InterPro"/>
</dbReference>
<reference evidence="9" key="1">
    <citation type="submission" date="2020-03" db="EMBL/GenBank/DDBJ databases">
        <title>Relaxed selection underlies rapid genomic changes in the transitions from sociality to social parasitism in ants.</title>
        <authorList>
            <person name="Bi X."/>
        </authorList>
    </citation>
    <scope>NUCLEOTIDE SEQUENCE</scope>
    <source>
        <strain evidence="9">BGI-DK2014a</strain>
        <tissue evidence="9">Whole body</tissue>
    </source>
</reference>
<dbReference type="GO" id="GO:0005525">
    <property type="term" value="F:GTP binding"/>
    <property type="evidence" value="ECO:0007669"/>
    <property type="project" value="InterPro"/>
</dbReference>
<evidence type="ECO:0000313" key="10">
    <source>
        <dbReference type="Proteomes" id="UP000669903"/>
    </source>
</evidence>
<accession>A0A836FZD8</accession>
<protein>
    <recommendedName>
        <fullName evidence="1">Phosphotriesterase-related protein</fullName>
    </recommendedName>
    <alternativeName>
        <fullName evidence="6">Parathion hydrolase-related protein</fullName>
    </alternativeName>
</protein>
<evidence type="ECO:0000256" key="8">
    <source>
        <dbReference type="PROSITE-ProRule" id="PRU00679"/>
    </source>
</evidence>
<dbReference type="SUPFAM" id="SSF51556">
    <property type="entry name" value="Metallo-dependent hydrolases"/>
    <property type="match status" value="1"/>
</dbReference>